<gene>
    <name evidence="2" type="ORF">FAM23169_00862</name>
    <name evidence="1" type="ORF">GKC44_02695</name>
</gene>
<reference evidence="1 4" key="2">
    <citation type="submission" date="2019-11" db="EMBL/GenBank/DDBJ databases">
        <title>Draft Genome Sequence of Plant Growth-Promoting Rhizosphere-Associated Bacteria.</title>
        <authorList>
            <person name="Vasilyev I.Y."/>
            <person name="Radchenko V."/>
            <person name="Ilnitskaya E.V."/>
        </authorList>
    </citation>
    <scope>NUCLEOTIDE SEQUENCE [LARGE SCALE GENOMIC DNA]</scope>
    <source>
        <strain evidence="1 4">VRA_07sq_f</strain>
    </source>
</reference>
<dbReference type="STRING" id="152331.FAM21731_00907"/>
<dbReference type="GeneID" id="69802690"/>
<keyword evidence="3" id="KW-1185">Reference proteome</keyword>
<protein>
    <submittedName>
        <fullName evidence="2">Uncharacterized protein</fullName>
    </submittedName>
</protein>
<evidence type="ECO:0000313" key="3">
    <source>
        <dbReference type="Proteomes" id="UP000193009"/>
    </source>
</evidence>
<dbReference type="AlphaFoldDB" id="A0A1X1FFZ1"/>
<dbReference type="EMBL" id="WKKY01000028">
    <property type="protein sequence ID" value="MSE20183.1"/>
    <property type="molecule type" value="Genomic_DNA"/>
</dbReference>
<evidence type="ECO:0000313" key="4">
    <source>
        <dbReference type="Proteomes" id="UP000491237"/>
    </source>
</evidence>
<sequence length="106" mass="12423">MAADPVSILFKRIGNDMYPRRHIKVSGQILEASRNEPGEFVNFVMQLDMYLGNCIRQAENSYRHDPEASNGENFPSISKNIRTYILSSPDFCWMLYRREHKKSEHQ</sequence>
<organism evidence="2 3">
    <name type="scientific">Lentilactobacillus parabuchneri</name>
    <dbReference type="NCBI Taxonomy" id="152331"/>
    <lineage>
        <taxon>Bacteria</taxon>
        <taxon>Bacillati</taxon>
        <taxon>Bacillota</taxon>
        <taxon>Bacilli</taxon>
        <taxon>Lactobacillales</taxon>
        <taxon>Lactobacillaceae</taxon>
        <taxon>Lentilactobacillus</taxon>
    </lineage>
</organism>
<dbReference type="Proteomes" id="UP000491237">
    <property type="component" value="Unassembled WGS sequence"/>
</dbReference>
<accession>A0A1X1FFZ1</accession>
<dbReference type="KEGG" id="lpar:FAM21731_00907"/>
<dbReference type="Proteomes" id="UP000193009">
    <property type="component" value="Unassembled WGS sequence"/>
</dbReference>
<evidence type="ECO:0000313" key="1">
    <source>
        <dbReference type="EMBL" id="MSE20183.1"/>
    </source>
</evidence>
<evidence type="ECO:0000313" key="2">
    <source>
        <dbReference type="EMBL" id="ORN30291.1"/>
    </source>
</evidence>
<dbReference type="RefSeq" id="WP_057911287.1">
    <property type="nucleotide sequence ID" value="NZ_CAURXG010000001.1"/>
</dbReference>
<dbReference type="EMBL" id="MSBD01000018">
    <property type="protein sequence ID" value="ORN30291.1"/>
    <property type="molecule type" value="Genomic_DNA"/>
</dbReference>
<name>A0A1X1FFZ1_9LACO</name>
<comment type="caution">
    <text evidence="2">The sequence shown here is derived from an EMBL/GenBank/DDBJ whole genome shotgun (WGS) entry which is preliminary data.</text>
</comment>
<proteinExistence type="predicted"/>
<reference evidence="2 3" key="1">
    <citation type="journal article" date="2017" name="Front. Microbiol.">
        <title>The Histidine Decarboxylase Gene Cluster of Lactobacillus parabuchneri Was Gained by Horizontal Gene Transfer and Is Mobile within the Species.</title>
        <authorList>
            <person name="Wuthrich D."/>
            <person name="Berthoud H."/>
            <person name="Wechsler D."/>
            <person name="Eugster E."/>
            <person name="Irmler S."/>
            <person name="Bruggmann R."/>
        </authorList>
    </citation>
    <scope>NUCLEOTIDE SEQUENCE [LARGE SCALE GENOMIC DNA]</scope>
    <source>
        <strain evidence="2 3">FAM23169</strain>
    </source>
</reference>